<protein>
    <submittedName>
        <fullName evidence="4">Uncharacterized conserved protein YafD, endonuclease/exonuclease/phosphatase (EEP) superfamily</fullName>
    </submittedName>
</protein>
<dbReference type="InterPro" id="IPR005135">
    <property type="entry name" value="Endo/exonuclease/phosphatase"/>
</dbReference>
<dbReference type="GO" id="GO:0004519">
    <property type="term" value="F:endonuclease activity"/>
    <property type="evidence" value="ECO:0007669"/>
    <property type="project" value="UniProtKB-KW"/>
</dbReference>
<dbReference type="Gene3D" id="3.60.10.10">
    <property type="entry name" value="Endonuclease/exonuclease/phosphatase"/>
    <property type="match status" value="1"/>
</dbReference>
<keyword evidence="2" id="KW-0472">Membrane</keyword>
<feature type="transmembrane region" description="Helical" evidence="2">
    <location>
        <begin position="34"/>
        <end position="55"/>
    </location>
</feature>
<dbReference type="RefSeq" id="WP_076420742.1">
    <property type="nucleotide sequence ID" value="NZ_FTNM01000001.1"/>
</dbReference>
<dbReference type="Pfam" id="PF03372">
    <property type="entry name" value="Exo_endo_phos"/>
    <property type="match status" value="1"/>
</dbReference>
<evidence type="ECO:0000256" key="2">
    <source>
        <dbReference type="SAM" id="Phobius"/>
    </source>
</evidence>
<feature type="compositionally biased region" description="Basic and acidic residues" evidence="1">
    <location>
        <begin position="322"/>
        <end position="335"/>
    </location>
</feature>
<dbReference type="SUPFAM" id="SSF56219">
    <property type="entry name" value="DNase I-like"/>
    <property type="match status" value="1"/>
</dbReference>
<dbReference type="EMBL" id="FTNM01000001">
    <property type="protein sequence ID" value="SIQ54289.1"/>
    <property type="molecule type" value="Genomic_DNA"/>
</dbReference>
<proteinExistence type="predicted"/>
<reference evidence="5" key="1">
    <citation type="submission" date="2017-01" db="EMBL/GenBank/DDBJ databases">
        <authorList>
            <person name="Varghese N."/>
            <person name="Submissions S."/>
        </authorList>
    </citation>
    <scope>NUCLEOTIDE SEQUENCE [LARGE SCALE GENOMIC DNA]</scope>
    <source>
        <strain evidence="5">DM9</strain>
    </source>
</reference>
<name>A0A1N6TLP8_9BACT</name>
<dbReference type="GO" id="GO:0004527">
    <property type="term" value="F:exonuclease activity"/>
    <property type="evidence" value="ECO:0007669"/>
    <property type="project" value="UniProtKB-KW"/>
</dbReference>
<evidence type="ECO:0000313" key="5">
    <source>
        <dbReference type="Proteomes" id="UP000185924"/>
    </source>
</evidence>
<keyword evidence="4" id="KW-0269">Exonuclease</keyword>
<feature type="region of interest" description="Disordered" evidence="1">
    <location>
        <begin position="322"/>
        <end position="366"/>
    </location>
</feature>
<evidence type="ECO:0000259" key="3">
    <source>
        <dbReference type="Pfam" id="PF03372"/>
    </source>
</evidence>
<dbReference type="AlphaFoldDB" id="A0A1N6TLP8"/>
<feature type="compositionally biased region" description="Basic and acidic residues" evidence="1">
    <location>
        <begin position="348"/>
        <end position="366"/>
    </location>
</feature>
<feature type="transmembrane region" description="Helical" evidence="2">
    <location>
        <begin position="62"/>
        <end position="82"/>
    </location>
</feature>
<keyword evidence="4" id="KW-0378">Hydrolase</keyword>
<accession>A0A1N6TLP8</accession>
<feature type="domain" description="Endonuclease/exonuclease/phosphatase" evidence="3">
    <location>
        <begin position="108"/>
        <end position="311"/>
    </location>
</feature>
<dbReference type="OrthoDB" id="9796594at2"/>
<evidence type="ECO:0000256" key="1">
    <source>
        <dbReference type="SAM" id="MobiDB-lite"/>
    </source>
</evidence>
<keyword evidence="2" id="KW-0812">Transmembrane</keyword>
<gene>
    <name evidence="4" type="ORF">SAMN05421545_0398</name>
</gene>
<evidence type="ECO:0000313" key="4">
    <source>
        <dbReference type="EMBL" id="SIQ54289.1"/>
    </source>
</evidence>
<keyword evidence="2" id="KW-1133">Transmembrane helix</keyword>
<sequence>MKLTLQIAGFVLTLFSFLPLIKSPLWWIRVLDFPRFHVAILLTGVLVGYIALYGVTGSAGETAMLVLWGLAIINEMRFVYYFTPLAPREALRTEVQKPANTISLMISNVRMTNKKYEQFLQLVLRTDPDIVLINEPNHAWHEHLQPELDKRFPYAIKKPLENTYGMLLYSKFKLLDSEIRFMVEDDIPSFYTVVELPSGLKFDLYTVHPQPPRLMQNTDTREAELLIAAKAVKKSPRPSIVAGDLNDVAWSSTTKLFKQISGMLDPRVGRGFYNTYNAYVPLFRYPLDHVFYDPSFRLVHMERLPKFGSDHFPILITLNYEPKHEEEQQPPKADAEDHEEANELIQEGLEKGEERSEEKEAENGIK</sequence>
<keyword evidence="4" id="KW-0540">Nuclease</keyword>
<dbReference type="Proteomes" id="UP000185924">
    <property type="component" value="Unassembled WGS sequence"/>
</dbReference>
<dbReference type="InterPro" id="IPR036691">
    <property type="entry name" value="Endo/exonu/phosph_ase_sf"/>
</dbReference>
<dbReference type="STRING" id="1077936.SAMN05421545_0398"/>
<feature type="transmembrane region" description="Helical" evidence="2">
    <location>
        <begin position="7"/>
        <end position="28"/>
    </location>
</feature>
<keyword evidence="5" id="KW-1185">Reference proteome</keyword>
<keyword evidence="4" id="KW-0255">Endonuclease</keyword>
<organism evidence="4 5">
    <name type="scientific">Pontibacter lucknowensis</name>
    <dbReference type="NCBI Taxonomy" id="1077936"/>
    <lineage>
        <taxon>Bacteria</taxon>
        <taxon>Pseudomonadati</taxon>
        <taxon>Bacteroidota</taxon>
        <taxon>Cytophagia</taxon>
        <taxon>Cytophagales</taxon>
        <taxon>Hymenobacteraceae</taxon>
        <taxon>Pontibacter</taxon>
    </lineage>
</organism>